<evidence type="ECO:0000313" key="1">
    <source>
        <dbReference type="EMBL" id="KXB03561.1"/>
    </source>
</evidence>
<dbReference type="PRINTS" id="PR00411">
    <property type="entry name" value="PNDRDTASEI"/>
</dbReference>
<reference evidence="1 2" key="1">
    <citation type="journal article" date="2016" name="Sci. Rep.">
        <title>Metabolic traits of an uncultured archaeal lineage -MSBL1- from brine pools of the Red Sea.</title>
        <authorList>
            <person name="Mwirichia R."/>
            <person name="Alam I."/>
            <person name="Rashid M."/>
            <person name="Vinu M."/>
            <person name="Ba-Alawi W."/>
            <person name="Anthony Kamau A."/>
            <person name="Kamanda Ngugi D."/>
            <person name="Goker M."/>
            <person name="Klenk H.P."/>
            <person name="Bajic V."/>
            <person name="Stingl U."/>
        </authorList>
    </citation>
    <scope>NUCLEOTIDE SEQUENCE [LARGE SCALE GENOMIC DNA]</scope>
    <source>
        <strain evidence="1">SCGC-AAA261F19</strain>
    </source>
</reference>
<gene>
    <name evidence="1" type="ORF">AKJ45_01210</name>
</gene>
<organism evidence="1 2">
    <name type="scientific">candidate division MSBL1 archaeon SCGC-AAA261F19</name>
    <dbReference type="NCBI Taxonomy" id="1698275"/>
    <lineage>
        <taxon>Archaea</taxon>
        <taxon>Methanobacteriati</taxon>
        <taxon>Methanobacteriota</taxon>
        <taxon>candidate division MSBL1</taxon>
    </lineage>
</organism>
<dbReference type="SUPFAM" id="SSF51971">
    <property type="entry name" value="Nucleotide-binding domain"/>
    <property type="match status" value="1"/>
</dbReference>
<comment type="caution">
    <text evidence="1">The sequence shown here is derived from an EMBL/GenBank/DDBJ whole genome shotgun (WGS) entry which is preliminary data.</text>
</comment>
<proteinExistence type="predicted"/>
<name>A0A133VAT6_9EURY</name>
<dbReference type="EMBL" id="LHXZ01000009">
    <property type="protein sequence ID" value="KXB03561.1"/>
    <property type="molecule type" value="Genomic_DNA"/>
</dbReference>
<keyword evidence="2" id="KW-1185">Reference proteome</keyword>
<dbReference type="Proteomes" id="UP000070565">
    <property type="component" value="Unassembled WGS sequence"/>
</dbReference>
<evidence type="ECO:0000313" key="2">
    <source>
        <dbReference type="Proteomes" id="UP000070565"/>
    </source>
</evidence>
<dbReference type="Gene3D" id="3.50.50.60">
    <property type="entry name" value="FAD/NAD(P)-binding domain"/>
    <property type="match status" value="1"/>
</dbReference>
<evidence type="ECO:0008006" key="3">
    <source>
        <dbReference type="Google" id="ProtNLM"/>
    </source>
</evidence>
<protein>
    <recommendedName>
        <fullName evidence="3">FAD-dependent oxidoreductase</fullName>
    </recommendedName>
</protein>
<accession>A0A133VAT6</accession>
<dbReference type="Pfam" id="PF12831">
    <property type="entry name" value="FAD_oxidored"/>
    <property type="match status" value="1"/>
</dbReference>
<dbReference type="InterPro" id="IPR036188">
    <property type="entry name" value="FAD/NAD-bd_sf"/>
</dbReference>
<sequence length="77" mass="7942">MPKDHDVIIAGGGPAGLSAAKAASTKGGNVLLLELQAQIGGQTHSTAWIPSELPDERLQSAIVSQPQKSPYTHLTAN</sequence>
<dbReference type="AlphaFoldDB" id="A0A133VAT6"/>